<feature type="transmembrane region" description="Helical" evidence="1">
    <location>
        <begin position="5"/>
        <end position="24"/>
    </location>
</feature>
<evidence type="ECO:0000256" key="1">
    <source>
        <dbReference type="SAM" id="Phobius"/>
    </source>
</evidence>
<sequence length="53" mass="6220">MAISLFIDTFIVIGIMSLFNIFPFNQLGHLVLNSYSFYFLLYLVLQYSMQEFG</sequence>
<name>A0ABR5DNL1_RICPA</name>
<gene>
    <name evidence="2" type="ORF">RPATATE_1585</name>
</gene>
<dbReference type="Proteomes" id="UP000035491">
    <property type="component" value="Unassembled WGS sequence"/>
</dbReference>
<keyword evidence="3" id="KW-1185">Reference proteome</keyword>
<comment type="caution">
    <text evidence="2">The sequence shown here is derived from an EMBL/GenBank/DDBJ whole genome shotgun (WGS) entry which is preliminary data.</text>
</comment>
<protein>
    <submittedName>
        <fullName evidence="2">Membrane protein</fullName>
    </submittedName>
</protein>
<keyword evidence="1" id="KW-0812">Transmembrane</keyword>
<accession>A0ABR5DNL1</accession>
<dbReference type="EMBL" id="LAOO01000001">
    <property type="protein sequence ID" value="KJW00326.1"/>
    <property type="molecule type" value="Genomic_DNA"/>
</dbReference>
<organism evidence="2 3">
    <name type="scientific">Rickettsia parkeri str. Tate's Hell</name>
    <dbReference type="NCBI Taxonomy" id="1359189"/>
    <lineage>
        <taxon>Bacteria</taxon>
        <taxon>Pseudomonadati</taxon>
        <taxon>Pseudomonadota</taxon>
        <taxon>Alphaproteobacteria</taxon>
        <taxon>Rickettsiales</taxon>
        <taxon>Rickettsiaceae</taxon>
        <taxon>Rickettsieae</taxon>
        <taxon>Rickettsia</taxon>
        <taxon>spotted fever group</taxon>
    </lineage>
</organism>
<keyword evidence="1" id="KW-1133">Transmembrane helix</keyword>
<feature type="transmembrane region" description="Helical" evidence="1">
    <location>
        <begin position="30"/>
        <end position="49"/>
    </location>
</feature>
<evidence type="ECO:0000313" key="2">
    <source>
        <dbReference type="EMBL" id="KJW00326.1"/>
    </source>
</evidence>
<evidence type="ECO:0000313" key="3">
    <source>
        <dbReference type="Proteomes" id="UP000035491"/>
    </source>
</evidence>
<reference evidence="2 3" key="1">
    <citation type="submission" date="2015-02" db="EMBL/GenBank/DDBJ databases">
        <title>Genome Sequencing of Rickettsiales.</title>
        <authorList>
            <person name="Daugherty S.C."/>
            <person name="Su Q."/>
            <person name="Abolude K."/>
            <person name="Beier-Sexton M."/>
            <person name="Carlyon J.A."/>
            <person name="Carter R."/>
            <person name="Day N.P."/>
            <person name="Dumler S.J."/>
            <person name="Dyachenko V."/>
            <person name="Godinez A."/>
            <person name="Kurtti T.J."/>
            <person name="Lichay M."/>
            <person name="Mullins K.E."/>
            <person name="Ott S."/>
            <person name="Pappas-Brown V."/>
            <person name="Paris D.H."/>
            <person name="Patel P."/>
            <person name="Richards A.L."/>
            <person name="Sadzewicz L."/>
            <person name="Sears K."/>
            <person name="Seidman D."/>
            <person name="Sengamalay N."/>
            <person name="Stenos J."/>
            <person name="Tallon L.J."/>
            <person name="Vincent G."/>
            <person name="Fraser C.M."/>
            <person name="Munderloh U."/>
            <person name="Dunning-Hotopp J.C."/>
        </authorList>
    </citation>
    <scope>NUCLEOTIDE SEQUENCE [LARGE SCALE GENOMIC DNA]</scope>
    <source>
        <strain evidence="2 3">Tate's Hell</strain>
    </source>
</reference>
<proteinExistence type="predicted"/>
<keyword evidence="1" id="KW-0472">Membrane</keyword>